<protein>
    <recommendedName>
        <fullName evidence="7">Helicase ATP-binding domain-containing protein</fullName>
    </recommendedName>
</protein>
<feature type="repeat" description="ANK" evidence="5">
    <location>
        <begin position="308"/>
        <end position="329"/>
    </location>
</feature>
<comment type="similarity">
    <text evidence="1">Belongs to the helicase family. RecQ subfamily.</text>
</comment>
<keyword evidence="2" id="KW-0238">DNA-binding</keyword>
<dbReference type="InterPro" id="IPR014001">
    <property type="entry name" value="Helicase_ATP-bd"/>
</dbReference>
<dbReference type="GO" id="GO:0005524">
    <property type="term" value="F:ATP binding"/>
    <property type="evidence" value="ECO:0007669"/>
    <property type="project" value="InterPro"/>
</dbReference>
<feature type="region of interest" description="Disordered" evidence="6">
    <location>
        <begin position="343"/>
        <end position="398"/>
    </location>
</feature>
<organism evidence="8">
    <name type="scientific">Amphimedon queenslandica</name>
    <name type="common">Sponge</name>
    <dbReference type="NCBI Taxonomy" id="400682"/>
    <lineage>
        <taxon>Eukaryota</taxon>
        <taxon>Metazoa</taxon>
        <taxon>Porifera</taxon>
        <taxon>Demospongiae</taxon>
        <taxon>Heteroscleromorpha</taxon>
        <taxon>Haplosclerida</taxon>
        <taxon>Niphatidae</taxon>
        <taxon>Amphimedon</taxon>
    </lineage>
</organism>
<evidence type="ECO:0000256" key="5">
    <source>
        <dbReference type="PROSITE-ProRule" id="PRU00023"/>
    </source>
</evidence>
<dbReference type="GO" id="GO:0005737">
    <property type="term" value="C:cytoplasm"/>
    <property type="evidence" value="ECO:0007669"/>
    <property type="project" value="TreeGrafter"/>
</dbReference>
<dbReference type="InterPro" id="IPR002110">
    <property type="entry name" value="Ankyrin_rpt"/>
</dbReference>
<dbReference type="PROSITE" id="PS50297">
    <property type="entry name" value="ANK_REP_REGION"/>
    <property type="match status" value="1"/>
</dbReference>
<keyword evidence="3" id="KW-0413">Isomerase</keyword>
<dbReference type="SUPFAM" id="SSF48403">
    <property type="entry name" value="Ankyrin repeat"/>
    <property type="match status" value="1"/>
</dbReference>
<dbReference type="GO" id="GO:0003677">
    <property type="term" value="F:DNA binding"/>
    <property type="evidence" value="ECO:0007669"/>
    <property type="project" value="UniProtKB-KW"/>
</dbReference>
<accession>A0A1X7TXU5</accession>
<evidence type="ECO:0000259" key="7">
    <source>
        <dbReference type="PROSITE" id="PS51192"/>
    </source>
</evidence>
<dbReference type="InterPro" id="IPR011545">
    <property type="entry name" value="DEAD/DEAH_box_helicase_dom"/>
</dbReference>
<name>A0A1X7TXU5_AMPQE</name>
<dbReference type="Gene3D" id="3.40.50.300">
    <property type="entry name" value="P-loop containing nucleotide triphosphate hydrolases"/>
    <property type="match status" value="1"/>
</dbReference>
<dbReference type="InterPro" id="IPR036770">
    <property type="entry name" value="Ankyrin_rpt-contain_sf"/>
</dbReference>
<dbReference type="PANTHER" id="PTHR13710">
    <property type="entry name" value="DNA HELICASE RECQ FAMILY MEMBER"/>
    <property type="match status" value="1"/>
</dbReference>
<dbReference type="GO" id="GO:0043138">
    <property type="term" value="F:3'-5' DNA helicase activity"/>
    <property type="evidence" value="ECO:0007669"/>
    <property type="project" value="TreeGrafter"/>
</dbReference>
<evidence type="ECO:0000313" key="8">
    <source>
        <dbReference type="EnsemblMetazoa" id="Aqu2.1.20117_001"/>
    </source>
</evidence>
<evidence type="ECO:0000256" key="2">
    <source>
        <dbReference type="ARBA" id="ARBA00023125"/>
    </source>
</evidence>
<dbReference type="PROSITE" id="PS50088">
    <property type="entry name" value="ANK_REPEAT"/>
    <property type="match status" value="1"/>
</dbReference>
<evidence type="ECO:0000256" key="6">
    <source>
        <dbReference type="SAM" id="MobiDB-lite"/>
    </source>
</evidence>
<feature type="compositionally biased region" description="Polar residues" evidence="6">
    <location>
        <begin position="345"/>
        <end position="358"/>
    </location>
</feature>
<dbReference type="STRING" id="400682.A0A1X7TXU5"/>
<feature type="compositionally biased region" description="Polar residues" evidence="6">
    <location>
        <begin position="467"/>
        <end position="503"/>
    </location>
</feature>
<sequence length="750" mass="84120">MSPGSTDRATGTSKYGYSEKSFELTSKLYDLQDEFDEAIRITQKSFQLSDLPEIIEYLNRHTMSLLGPNKKQQITAEAIREEFKYIQTLSDLFAVLQDKYISWFNYKLMIKLVEVFLPKNRLLKRTWSSYEEKLKDYFINSGGLLKDADAVQFGVKGVPPGTRVMIAKVDRDDYTLDDIFFFRRAIPKGLDIPEYDLYFSFVYDGSLCLGYLIPEYLYSLLFPLTTKLQQQLASIGITELTCGEDKYDLRKLSIEEVKHSSTDIDICDPLWYENTSTPLHEAAWRGLKDEVQWLLNKFGSRTYHRGLHGWTPLHSASYGGHIEILQLLIHQYGIDPNEGTGAHNVVQNTAPPLQSSTPKPLARSFSYLSPAPPQSPPPSPSFHQTTPPSPHPPLQVSSSLSELQLKRLKVMDEICDILSDIPSTRMTELFGLSACYLKKKLAMRKKLLAQEKELNRKISSSSYLNVTTPQSADSAPPTNQSLAPPVTNTSWSIATPTYHTSGAESLVPPPTHQEVDPVGDWEEFDDIPMDMIPEVDPVEMIQEEEEEEEEEVCIDLTDSPYPDPPTSITPSVTPSSYNRHLNFESPSTSTSFKPPFNVQSTPFNAHSTFSINAPSTSTFNVPPPTPFNAQHQPTVSSSLIKPSKGSETVPDNSAEFRGSYDHAPLLRKVFREKFGLQEFRPNQLEAINAAVLGKNCFILMPTGGGKSLCYQLPALLLDGVTIVVSPLRSLIQDQVQKLNSLEVKGEKELV</sequence>
<evidence type="ECO:0000256" key="3">
    <source>
        <dbReference type="ARBA" id="ARBA00023235"/>
    </source>
</evidence>
<feature type="region of interest" description="Disordered" evidence="6">
    <location>
        <begin position="467"/>
        <end position="514"/>
    </location>
</feature>
<dbReference type="Gene3D" id="1.25.40.20">
    <property type="entry name" value="Ankyrin repeat-containing domain"/>
    <property type="match status" value="1"/>
</dbReference>
<dbReference type="GO" id="GO:0009378">
    <property type="term" value="F:four-way junction helicase activity"/>
    <property type="evidence" value="ECO:0007669"/>
    <property type="project" value="TreeGrafter"/>
</dbReference>
<feature type="domain" description="Helicase ATP-binding" evidence="7">
    <location>
        <begin position="687"/>
        <end position="750"/>
    </location>
</feature>
<dbReference type="PANTHER" id="PTHR13710:SF153">
    <property type="entry name" value="RECQ-LIKE DNA HELICASE BLM"/>
    <property type="match status" value="1"/>
</dbReference>
<evidence type="ECO:0000256" key="1">
    <source>
        <dbReference type="ARBA" id="ARBA00005446"/>
    </source>
</evidence>
<keyword evidence="5" id="KW-0040">ANK repeat</keyword>
<dbReference type="GO" id="GO:0005634">
    <property type="term" value="C:nucleus"/>
    <property type="evidence" value="ECO:0007669"/>
    <property type="project" value="TreeGrafter"/>
</dbReference>
<evidence type="ECO:0000256" key="4">
    <source>
        <dbReference type="ARBA" id="ARBA00023242"/>
    </source>
</evidence>
<dbReference type="Pfam" id="PF00270">
    <property type="entry name" value="DEAD"/>
    <property type="match status" value="1"/>
</dbReference>
<dbReference type="AlphaFoldDB" id="A0A1X7TXU5"/>
<dbReference type="InParanoid" id="A0A1X7TXU5"/>
<feature type="region of interest" description="Disordered" evidence="6">
    <location>
        <begin position="630"/>
        <end position="656"/>
    </location>
</feature>
<feature type="compositionally biased region" description="Pro residues" evidence="6">
    <location>
        <begin position="370"/>
        <end position="380"/>
    </location>
</feature>
<dbReference type="GO" id="GO:0005694">
    <property type="term" value="C:chromosome"/>
    <property type="evidence" value="ECO:0007669"/>
    <property type="project" value="TreeGrafter"/>
</dbReference>
<dbReference type="SUPFAM" id="SSF52540">
    <property type="entry name" value="P-loop containing nucleoside triphosphate hydrolases"/>
    <property type="match status" value="1"/>
</dbReference>
<dbReference type="InterPro" id="IPR027417">
    <property type="entry name" value="P-loop_NTPase"/>
</dbReference>
<feature type="region of interest" description="Disordered" evidence="6">
    <location>
        <begin position="557"/>
        <end position="577"/>
    </location>
</feature>
<dbReference type="PROSITE" id="PS51192">
    <property type="entry name" value="HELICASE_ATP_BIND_1"/>
    <property type="match status" value="1"/>
</dbReference>
<reference evidence="8" key="1">
    <citation type="submission" date="2017-05" db="UniProtKB">
        <authorList>
            <consortium name="EnsemblMetazoa"/>
        </authorList>
    </citation>
    <scope>IDENTIFICATION</scope>
</reference>
<dbReference type="GO" id="GO:0000724">
    <property type="term" value="P:double-strand break repair via homologous recombination"/>
    <property type="evidence" value="ECO:0007669"/>
    <property type="project" value="TreeGrafter"/>
</dbReference>
<dbReference type="EnsemblMetazoa" id="Aqu2.1.20117_001">
    <property type="protein sequence ID" value="Aqu2.1.20117_001"/>
    <property type="gene ID" value="Aqu2.1.20117"/>
</dbReference>
<dbReference type="Pfam" id="PF12796">
    <property type="entry name" value="Ank_2"/>
    <property type="match status" value="1"/>
</dbReference>
<dbReference type="OrthoDB" id="10261556at2759"/>
<feature type="compositionally biased region" description="Polar residues" evidence="6">
    <location>
        <begin position="630"/>
        <end position="651"/>
    </location>
</feature>
<proteinExistence type="inferred from homology"/>
<dbReference type="SMART" id="SM00248">
    <property type="entry name" value="ANK"/>
    <property type="match status" value="2"/>
</dbReference>
<keyword evidence="4" id="KW-0539">Nucleus</keyword>